<dbReference type="KEGG" id="ftj:FTUN_1900"/>
<keyword evidence="3" id="KW-1005">Bacterial flagellum biogenesis</keyword>
<dbReference type="Pfam" id="PF03963">
    <property type="entry name" value="FlgD"/>
    <property type="match status" value="1"/>
</dbReference>
<dbReference type="EMBL" id="CP053452">
    <property type="protein sequence ID" value="QJW94380.1"/>
    <property type="molecule type" value="Genomic_DNA"/>
</dbReference>
<evidence type="ECO:0000256" key="3">
    <source>
        <dbReference type="ARBA" id="ARBA00022795"/>
    </source>
</evidence>
<gene>
    <name evidence="5" type="ORF">FTUN_1900</name>
</gene>
<organism evidence="5 6">
    <name type="scientific">Frigoriglobus tundricola</name>
    <dbReference type="NCBI Taxonomy" id="2774151"/>
    <lineage>
        <taxon>Bacteria</taxon>
        <taxon>Pseudomonadati</taxon>
        <taxon>Planctomycetota</taxon>
        <taxon>Planctomycetia</taxon>
        <taxon>Gemmatales</taxon>
        <taxon>Gemmataceae</taxon>
        <taxon>Frigoriglobus</taxon>
    </lineage>
</organism>
<keyword evidence="5" id="KW-0282">Flagellum</keyword>
<sequence length="124" mass="12989">MSSVSSTSNTGSAQLSTNQFLQLLVAQLQNQDPLNPVNPQDFVTQLATLNSVEGLNSLNTSFSQMLQLQQLTQGASLIGKTVNYTPTNGSPTTGTVSAVTAQNGQFVLTVGSNQVTLSQIQSLS</sequence>
<dbReference type="GO" id="GO:0044781">
    <property type="term" value="P:bacterial-type flagellum organization"/>
    <property type="evidence" value="ECO:0007669"/>
    <property type="project" value="UniProtKB-KW"/>
</dbReference>
<dbReference type="Proteomes" id="UP000503447">
    <property type="component" value="Chromosome"/>
</dbReference>
<dbReference type="InterPro" id="IPR005648">
    <property type="entry name" value="FlgD"/>
</dbReference>
<evidence type="ECO:0000256" key="1">
    <source>
        <dbReference type="ARBA" id="ARBA00010577"/>
    </source>
</evidence>
<comment type="function">
    <text evidence="4">Required for flagellar hook formation. May act as a scaffolding protein.</text>
</comment>
<keyword evidence="5" id="KW-0969">Cilium</keyword>
<comment type="similarity">
    <text evidence="1">Belongs to the FlgD family.</text>
</comment>
<proteinExistence type="inferred from homology"/>
<keyword evidence="5" id="KW-0966">Cell projection</keyword>
<evidence type="ECO:0000313" key="6">
    <source>
        <dbReference type="Proteomes" id="UP000503447"/>
    </source>
</evidence>
<reference evidence="6" key="1">
    <citation type="submission" date="2020-05" db="EMBL/GenBank/DDBJ databases">
        <title>Frigoriglobus tundricola gen. nov., sp. nov., a psychrotolerant cellulolytic planctomycete of the family Gemmataceae with two divergent copies of 16S rRNA gene.</title>
        <authorList>
            <person name="Kulichevskaya I.S."/>
            <person name="Ivanova A.A."/>
            <person name="Naumoff D.G."/>
            <person name="Beletsky A.V."/>
            <person name="Rijpstra W.I.C."/>
            <person name="Sinninghe Damste J.S."/>
            <person name="Mardanov A.V."/>
            <person name="Ravin N.V."/>
            <person name="Dedysh S.N."/>
        </authorList>
    </citation>
    <scope>NUCLEOTIDE SEQUENCE [LARGE SCALE GENOMIC DNA]</scope>
    <source>
        <strain evidence="6">PL17</strain>
    </source>
</reference>
<keyword evidence="6" id="KW-1185">Reference proteome</keyword>
<evidence type="ECO:0000313" key="5">
    <source>
        <dbReference type="EMBL" id="QJW94380.1"/>
    </source>
</evidence>
<evidence type="ECO:0000256" key="4">
    <source>
        <dbReference type="ARBA" id="ARBA00024746"/>
    </source>
</evidence>
<protein>
    <recommendedName>
        <fullName evidence="2">Basal-body rod modification protein FlgD</fullName>
    </recommendedName>
</protein>
<evidence type="ECO:0000256" key="2">
    <source>
        <dbReference type="ARBA" id="ARBA00016013"/>
    </source>
</evidence>
<dbReference type="AlphaFoldDB" id="A0A6M5YLZ8"/>
<accession>A0A6M5YLZ8</accession>
<name>A0A6M5YLZ8_9BACT</name>